<dbReference type="EMBL" id="CAMAPB010000094">
    <property type="protein sequence ID" value="CAH9066242.1"/>
    <property type="molecule type" value="Genomic_DNA"/>
</dbReference>
<comment type="caution">
    <text evidence="2">The sequence shown here is derived from an EMBL/GenBank/DDBJ whole genome shotgun (WGS) entry which is preliminary data.</text>
</comment>
<accession>A0A9W4VVF2</accession>
<evidence type="ECO:0000259" key="1">
    <source>
        <dbReference type="Pfam" id="PF13274"/>
    </source>
</evidence>
<protein>
    <recommendedName>
        <fullName evidence="1">Antitoxin SocA-like Panacea domain-containing protein</fullName>
    </recommendedName>
</protein>
<sequence>MVTALDVAKVLVNYQNQEDSDLSNLKLQKLVWYCLGFCGALTGKKLFDDEIKAWEHGPVVPTLYHELKKFGRNPVELDVNPDLEEKFEKEQLEVIYEVAEVFGKYSAWKLRNMTHEEAPWLNHESTAGTIPFNEIVEYFKTRLN</sequence>
<reference evidence="2" key="1">
    <citation type="submission" date="2022-07" db="EMBL/GenBank/DDBJ databases">
        <authorList>
            <person name="Criscuolo A."/>
        </authorList>
    </citation>
    <scope>NUCLEOTIDE SEQUENCE</scope>
    <source>
        <strain evidence="2">CIP103197</strain>
    </source>
</reference>
<dbReference type="Proteomes" id="UP001152447">
    <property type="component" value="Unassembled WGS sequence"/>
</dbReference>
<keyword evidence="3" id="KW-1185">Reference proteome</keyword>
<gene>
    <name evidence="2" type="ORF">PSEHALCIP103_03547</name>
</gene>
<feature type="domain" description="Antitoxin SocA-like Panacea" evidence="1">
    <location>
        <begin position="27"/>
        <end position="120"/>
    </location>
</feature>
<name>A0A9W4VVF2_PSEHA</name>
<organism evidence="2 3">
    <name type="scientific">Pseudoalteromonas haloplanktis</name>
    <name type="common">Alteromonas haloplanktis</name>
    <dbReference type="NCBI Taxonomy" id="228"/>
    <lineage>
        <taxon>Bacteria</taxon>
        <taxon>Pseudomonadati</taxon>
        <taxon>Pseudomonadota</taxon>
        <taxon>Gammaproteobacteria</taxon>
        <taxon>Alteromonadales</taxon>
        <taxon>Pseudoalteromonadaceae</taxon>
        <taxon>Pseudoalteromonas</taxon>
    </lineage>
</organism>
<dbReference type="AlphaFoldDB" id="A0A9W4VVF2"/>
<evidence type="ECO:0000313" key="3">
    <source>
        <dbReference type="Proteomes" id="UP001152447"/>
    </source>
</evidence>
<dbReference type="InterPro" id="IPR025272">
    <property type="entry name" value="SocA_Panacea"/>
</dbReference>
<proteinExistence type="predicted"/>
<evidence type="ECO:0000313" key="2">
    <source>
        <dbReference type="EMBL" id="CAH9066242.1"/>
    </source>
</evidence>
<dbReference type="Pfam" id="PF13274">
    <property type="entry name" value="SocA_Panacea"/>
    <property type="match status" value="1"/>
</dbReference>
<dbReference type="RefSeq" id="WP_076923038.1">
    <property type="nucleotide sequence ID" value="NZ_CAMAPB010000094.1"/>
</dbReference>